<dbReference type="InterPro" id="IPR000742">
    <property type="entry name" value="EGF"/>
</dbReference>
<evidence type="ECO:0000256" key="1">
    <source>
        <dbReference type="ARBA" id="ARBA00004370"/>
    </source>
</evidence>
<dbReference type="OrthoDB" id="286301at2759"/>
<sequence>MTRTRTECVCVHGVCDNRPGSGGVCLRGSCLDGFSGELCDRRAVPCGADGRLQHCHLQADCSTSGLSATRGGCHGNAECVFVGPGNASCVCAEGWTGDGRACAEINNCQQESRGGCSPNADCQHLGPAQAKCELREGGVHTCTCPDGYAGDGTTCYGSLLEILEWTPLVGIMSLIEDGSTQKSV</sequence>
<dbReference type="PANTHER" id="PTHR24038">
    <property type="entry name" value="STABILIN"/>
    <property type="match status" value="1"/>
</dbReference>
<dbReference type="PANTHER" id="PTHR24038:SF8">
    <property type="entry name" value="STABILIN-1"/>
    <property type="match status" value="1"/>
</dbReference>
<gene>
    <name evidence="8" type="ORF">MMEN_LOCUS15843</name>
</gene>
<dbReference type="PROSITE" id="PS01186">
    <property type="entry name" value="EGF_2"/>
    <property type="match status" value="2"/>
</dbReference>
<evidence type="ECO:0000259" key="7">
    <source>
        <dbReference type="PROSITE" id="PS50026"/>
    </source>
</evidence>
<evidence type="ECO:0000256" key="4">
    <source>
        <dbReference type="ARBA" id="ARBA00023157"/>
    </source>
</evidence>
<dbReference type="InterPro" id="IPR024731">
    <property type="entry name" value="NELL2-like_EGF"/>
</dbReference>
<dbReference type="SMART" id="SM00181">
    <property type="entry name" value="EGF"/>
    <property type="match status" value="2"/>
</dbReference>
<keyword evidence="5" id="KW-0325">Glycoprotein</keyword>
<dbReference type="Proteomes" id="UP000677803">
    <property type="component" value="Unassembled WGS sequence"/>
</dbReference>
<evidence type="ECO:0000313" key="8">
    <source>
        <dbReference type="EMBL" id="CAG5977101.1"/>
    </source>
</evidence>
<reference evidence="8" key="1">
    <citation type="submission" date="2021-05" db="EMBL/GenBank/DDBJ databases">
        <authorList>
            <person name="Tigano A."/>
        </authorList>
    </citation>
    <scope>NUCLEOTIDE SEQUENCE</scope>
</reference>
<dbReference type="GO" id="GO:0016020">
    <property type="term" value="C:membrane"/>
    <property type="evidence" value="ECO:0007669"/>
    <property type="project" value="UniProtKB-SubCell"/>
</dbReference>
<evidence type="ECO:0000256" key="2">
    <source>
        <dbReference type="ARBA" id="ARBA00022536"/>
    </source>
</evidence>
<comment type="caution">
    <text evidence="6">Lacks conserved residue(s) required for the propagation of feature annotation.</text>
</comment>
<dbReference type="EMBL" id="CAJRST010033334">
    <property type="protein sequence ID" value="CAG5977101.1"/>
    <property type="molecule type" value="Genomic_DNA"/>
</dbReference>
<dbReference type="InterPro" id="IPR009030">
    <property type="entry name" value="Growth_fac_rcpt_cys_sf"/>
</dbReference>
<evidence type="ECO:0000256" key="6">
    <source>
        <dbReference type="PROSITE-ProRule" id="PRU00076"/>
    </source>
</evidence>
<keyword evidence="4" id="KW-1015">Disulfide bond</keyword>
<comment type="caution">
    <text evidence="8">The sequence shown here is derived from an EMBL/GenBank/DDBJ whole genome shotgun (WGS) entry which is preliminary data.</text>
</comment>
<name>A0A8S4BIX9_9TELE</name>
<evidence type="ECO:0000256" key="5">
    <source>
        <dbReference type="ARBA" id="ARBA00023180"/>
    </source>
</evidence>
<dbReference type="SUPFAM" id="SSF57184">
    <property type="entry name" value="Growth factor receptor domain"/>
    <property type="match status" value="1"/>
</dbReference>
<dbReference type="AlphaFoldDB" id="A0A8S4BIX9"/>
<protein>
    <submittedName>
        <fullName evidence="8">(Atlantic silverside) hypothetical protein</fullName>
    </submittedName>
</protein>
<keyword evidence="9" id="KW-1185">Reference proteome</keyword>
<dbReference type="Gene3D" id="2.10.25.10">
    <property type="entry name" value="Laminin"/>
    <property type="match status" value="2"/>
</dbReference>
<accession>A0A8S4BIX9</accession>
<dbReference type="PROSITE" id="PS50026">
    <property type="entry name" value="EGF_3"/>
    <property type="match status" value="1"/>
</dbReference>
<comment type="subcellular location">
    <subcellularLocation>
        <location evidence="1">Membrane</location>
    </subcellularLocation>
</comment>
<evidence type="ECO:0000256" key="3">
    <source>
        <dbReference type="ARBA" id="ARBA00023136"/>
    </source>
</evidence>
<proteinExistence type="predicted"/>
<keyword evidence="2 6" id="KW-0245">EGF-like domain</keyword>
<evidence type="ECO:0000313" key="9">
    <source>
        <dbReference type="Proteomes" id="UP000677803"/>
    </source>
</evidence>
<dbReference type="InterPro" id="IPR056806">
    <property type="entry name" value="EGF_STAB1-2"/>
</dbReference>
<dbReference type="Pfam" id="PF24887">
    <property type="entry name" value="EGF_STAB1-2"/>
    <property type="match status" value="1"/>
</dbReference>
<feature type="domain" description="EGF-like" evidence="7">
    <location>
        <begin position="64"/>
        <end position="103"/>
    </location>
</feature>
<dbReference type="Pfam" id="PF12947">
    <property type="entry name" value="EGF_3"/>
    <property type="match status" value="1"/>
</dbReference>
<organism evidence="8 9">
    <name type="scientific">Menidia menidia</name>
    <name type="common">Atlantic silverside</name>
    <dbReference type="NCBI Taxonomy" id="238744"/>
    <lineage>
        <taxon>Eukaryota</taxon>
        <taxon>Metazoa</taxon>
        <taxon>Chordata</taxon>
        <taxon>Craniata</taxon>
        <taxon>Vertebrata</taxon>
        <taxon>Euteleostomi</taxon>
        <taxon>Actinopterygii</taxon>
        <taxon>Neopterygii</taxon>
        <taxon>Teleostei</taxon>
        <taxon>Neoteleostei</taxon>
        <taxon>Acanthomorphata</taxon>
        <taxon>Ovalentaria</taxon>
        <taxon>Atherinomorphae</taxon>
        <taxon>Atheriniformes</taxon>
        <taxon>Atherinopsidae</taxon>
        <taxon>Menidiinae</taxon>
        <taxon>Menidia</taxon>
    </lineage>
</organism>
<keyword evidence="3" id="KW-0472">Membrane</keyword>